<protein>
    <submittedName>
        <fullName evidence="2">DNA-binding MarR family transcriptional regulator</fullName>
    </submittedName>
</protein>
<organism evidence="2 3">
    <name type="scientific">Pseudoclavibacter helvolus</name>
    <dbReference type="NCBI Taxonomy" id="255205"/>
    <lineage>
        <taxon>Bacteria</taxon>
        <taxon>Bacillati</taxon>
        <taxon>Actinomycetota</taxon>
        <taxon>Actinomycetes</taxon>
        <taxon>Micrococcales</taxon>
        <taxon>Microbacteriaceae</taxon>
        <taxon>Pseudoclavibacter</taxon>
    </lineage>
</organism>
<dbReference type="Pfam" id="PF12802">
    <property type="entry name" value="MarR_2"/>
    <property type="match status" value="1"/>
</dbReference>
<keyword evidence="3" id="KW-1185">Reference proteome</keyword>
<reference evidence="2 3" key="1">
    <citation type="submission" date="2020-08" db="EMBL/GenBank/DDBJ databases">
        <title>Sequencing the genomes of 1000 actinobacteria strains.</title>
        <authorList>
            <person name="Klenk H.-P."/>
        </authorList>
    </citation>
    <scope>NUCLEOTIDE SEQUENCE [LARGE SCALE GENOMIC DNA]</scope>
    <source>
        <strain evidence="2 3">DSM 20419</strain>
    </source>
</reference>
<dbReference type="EMBL" id="JACHWJ010000002">
    <property type="protein sequence ID" value="MBB2957688.1"/>
    <property type="molecule type" value="Genomic_DNA"/>
</dbReference>
<dbReference type="Gene3D" id="1.10.10.10">
    <property type="entry name" value="Winged helix-like DNA-binding domain superfamily/Winged helix DNA-binding domain"/>
    <property type="match status" value="1"/>
</dbReference>
<accession>A0A7W4UP16</accession>
<evidence type="ECO:0000313" key="2">
    <source>
        <dbReference type="EMBL" id="MBB2957688.1"/>
    </source>
</evidence>
<dbReference type="AlphaFoldDB" id="A0A7W4UP16"/>
<dbReference type="RefSeq" id="WP_183624476.1">
    <property type="nucleotide sequence ID" value="NZ_JACHWJ010000002.1"/>
</dbReference>
<dbReference type="InterPro" id="IPR036390">
    <property type="entry name" value="WH_DNA-bd_sf"/>
</dbReference>
<dbReference type="GO" id="GO:0003700">
    <property type="term" value="F:DNA-binding transcription factor activity"/>
    <property type="evidence" value="ECO:0007669"/>
    <property type="project" value="InterPro"/>
</dbReference>
<comment type="caution">
    <text evidence="2">The sequence shown here is derived from an EMBL/GenBank/DDBJ whole genome shotgun (WGS) entry which is preliminary data.</text>
</comment>
<proteinExistence type="predicted"/>
<dbReference type="InterPro" id="IPR036388">
    <property type="entry name" value="WH-like_DNA-bd_sf"/>
</dbReference>
<dbReference type="InterPro" id="IPR000835">
    <property type="entry name" value="HTH_MarR-typ"/>
</dbReference>
<gene>
    <name evidence="2" type="ORF">FHX72_001825</name>
</gene>
<dbReference type="GO" id="GO:0003677">
    <property type="term" value="F:DNA binding"/>
    <property type="evidence" value="ECO:0007669"/>
    <property type="project" value="UniProtKB-KW"/>
</dbReference>
<sequence length="162" mass="17437">MLSLRNSKKGDNKLSTVEEVDDVIHALVYVNKLLRDAGEKAAAAAGQTHARRMVLQSAGDGTTVADIARALGLQRQGVQRIADELVADGLGRYGNNPRHKKSRLFAVTPSGQSTLAAVHEEHAAWLTELNEAAPDMDWASLHLTLDRLTAALQTSSHQPARA</sequence>
<name>A0A7W4UP16_9MICO</name>
<evidence type="ECO:0000259" key="1">
    <source>
        <dbReference type="Pfam" id="PF12802"/>
    </source>
</evidence>
<dbReference type="Proteomes" id="UP000545286">
    <property type="component" value="Unassembled WGS sequence"/>
</dbReference>
<feature type="domain" description="HTH marR-type" evidence="1">
    <location>
        <begin position="55"/>
        <end position="90"/>
    </location>
</feature>
<dbReference type="SUPFAM" id="SSF46785">
    <property type="entry name" value="Winged helix' DNA-binding domain"/>
    <property type="match status" value="1"/>
</dbReference>
<keyword evidence="2" id="KW-0238">DNA-binding</keyword>
<evidence type="ECO:0000313" key="3">
    <source>
        <dbReference type="Proteomes" id="UP000545286"/>
    </source>
</evidence>